<accession>A0A653ECE1</accession>
<feature type="region of interest" description="Disordered" evidence="1">
    <location>
        <begin position="65"/>
        <end position="90"/>
    </location>
</feature>
<dbReference type="EMBL" id="LR589063">
    <property type="protein sequence ID" value="VTO94942.1"/>
    <property type="molecule type" value="Genomic_DNA"/>
</dbReference>
<dbReference type="InterPro" id="IPR047700">
    <property type="entry name" value="NrtS-like"/>
</dbReference>
<sequence length="90" mass="9533">MFLRGYTVRAASPIALVVGTLLSAVNQGSVIAGGQTDTSTWLRVAFNYAVPFVVASLGFLSAHRSHGDEHTDRAVNLRTGSETGGVDREQ</sequence>
<keyword evidence="2" id="KW-1133">Transmembrane helix</keyword>
<organism evidence="3">
    <name type="scientific">Mycobacterium riyadhense</name>
    <dbReference type="NCBI Taxonomy" id="486698"/>
    <lineage>
        <taxon>Bacteria</taxon>
        <taxon>Bacillati</taxon>
        <taxon>Actinomycetota</taxon>
        <taxon>Actinomycetes</taxon>
        <taxon>Mycobacteriales</taxon>
        <taxon>Mycobacteriaceae</taxon>
        <taxon>Mycobacterium</taxon>
    </lineage>
</organism>
<feature type="transmembrane region" description="Helical" evidence="2">
    <location>
        <begin position="42"/>
        <end position="60"/>
    </location>
</feature>
<keyword evidence="2" id="KW-0812">Transmembrane</keyword>
<dbReference type="NCBIfam" id="NF038050">
    <property type="entry name" value="NrtS"/>
    <property type="match status" value="1"/>
</dbReference>
<protein>
    <submittedName>
        <fullName evidence="3">Uncharacterized protein</fullName>
    </submittedName>
</protein>
<reference evidence="3" key="1">
    <citation type="submission" date="2019-05" db="EMBL/GenBank/DDBJ databases">
        <authorList>
            <person name="Naeem R."/>
            <person name="Antony C."/>
            <person name="Guan Q."/>
        </authorList>
    </citation>
    <scope>NUCLEOTIDE SEQUENCE</scope>
    <source>
        <strain evidence="3">2</strain>
    </source>
</reference>
<feature type="compositionally biased region" description="Basic and acidic residues" evidence="1">
    <location>
        <begin position="65"/>
        <end position="75"/>
    </location>
</feature>
<evidence type="ECO:0000256" key="1">
    <source>
        <dbReference type="SAM" id="MobiDB-lite"/>
    </source>
</evidence>
<keyword evidence="2" id="KW-0472">Membrane</keyword>
<dbReference type="RefSeq" id="WP_239656361.1">
    <property type="nucleotide sequence ID" value="NZ_CAJMWI010000001.1"/>
</dbReference>
<proteinExistence type="predicted"/>
<gene>
    <name evidence="3" type="ORF">BIN_B_00416</name>
</gene>
<dbReference type="AlphaFoldDB" id="A0A653ECE1"/>
<evidence type="ECO:0000313" key="3">
    <source>
        <dbReference type="EMBL" id="VTO94942.1"/>
    </source>
</evidence>
<evidence type="ECO:0000256" key="2">
    <source>
        <dbReference type="SAM" id="Phobius"/>
    </source>
</evidence>
<name>A0A653ECE1_9MYCO</name>